<dbReference type="Gene3D" id="3.40.50.300">
    <property type="entry name" value="P-loop containing nucleotide triphosphate hydrolases"/>
    <property type="match status" value="1"/>
</dbReference>
<dbReference type="HAMAP" id="MF_00185">
    <property type="entry name" value="IPP_trans"/>
    <property type="match status" value="1"/>
</dbReference>
<dbReference type="Gene3D" id="1.10.20.140">
    <property type="match status" value="1"/>
</dbReference>
<dbReference type="AlphaFoldDB" id="A0A381T3E3"/>
<dbReference type="EC" id="2.5.1.75" evidence="3"/>
<evidence type="ECO:0000256" key="3">
    <source>
        <dbReference type="ARBA" id="ARBA00012665"/>
    </source>
</evidence>
<dbReference type="InterPro" id="IPR018022">
    <property type="entry name" value="IPT"/>
</dbReference>
<gene>
    <name evidence="10" type="ORF">METZ01_LOCUS63590</name>
</gene>
<dbReference type="GO" id="GO:0006400">
    <property type="term" value="P:tRNA modification"/>
    <property type="evidence" value="ECO:0007669"/>
    <property type="project" value="TreeGrafter"/>
</dbReference>
<keyword evidence="4" id="KW-0808">Transferase</keyword>
<sequence length="309" mass="35270">MSQTVITLRGPTASGKTDLAISLIKKLPLEIVSVDSVMVYRGLDIGSAKPNQQILDQYPHHLVNISDPENDYSLGKFFKDVNKAIQLITENKKIPILVGGTMMYFNILSKGLSNLPSSDLDIRKRIEHQAELMGWPELHKKLSEVDPRSATKIKPNDKQRIQRALEVFELTGKPLSEFFKDQKNTKNYNFFNVCLFPTNRDYLYQRINSRFSQMLSDGLVDEVKNLLASSNLSPSNNSMKSIGYREICAFIESKTTLEVAEQNATMATRRLAKRQITWLRSIKSQNSYDIFEKNLVQKISDLISQEFKL</sequence>
<dbReference type="InterPro" id="IPR039657">
    <property type="entry name" value="Dimethylallyltransferase"/>
</dbReference>
<evidence type="ECO:0000256" key="1">
    <source>
        <dbReference type="ARBA" id="ARBA00001946"/>
    </source>
</evidence>
<keyword evidence="7" id="KW-0067">ATP-binding</keyword>
<dbReference type="PANTHER" id="PTHR11088">
    <property type="entry name" value="TRNA DIMETHYLALLYLTRANSFERASE"/>
    <property type="match status" value="1"/>
</dbReference>
<dbReference type="SUPFAM" id="SSF52540">
    <property type="entry name" value="P-loop containing nucleoside triphosphate hydrolases"/>
    <property type="match status" value="1"/>
</dbReference>
<keyword evidence="6" id="KW-0547">Nucleotide-binding</keyword>
<dbReference type="FunFam" id="1.10.20.140:FF:000001">
    <property type="entry name" value="tRNA dimethylallyltransferase"/>
    <property type="match status" value="1"/>
</dbReference>
<comment type="catalytic activity">
    <reaction evidence="9">
        <text>adenosine(37) in tRNA + dimethylallyl diphosphate = N(6)-dimethylallyladenosine(37) in tRNA + diphosphate</text>
        <dbReference type="Rhea" id="RHEA:26482"/>
        <dbReference type="Rhea" id="RHEA-COMP:10162"/>
        <dbReference type="Rhea" id="RHEA-COMP:10375"/>
        <dbReference type="ChEBI" id="CHEBI:33019"/>
        <dbReference type="ChEBI" id="CHEBI:57623"/>
        <dbReference type="ChEBI" id="CHEBI:74411"/>
        <dbReference type="ChEBI" id="CHEBI:74415"/>
        <dbReference type="EC" id="2.5.1.75"/>
    </reaction>
</comment>
<reference evidence="10" key="1">
    <citation type="submission" date="2018-05" db="EMBL/GenBank/DDBJ databases">
        <authorList>
            <person name="Lanie J.A."/>
            <person name="Ng W.-L."/>
            <person name="Kazmierczak K.M."/>
            <person name="Andrzejewski T.M."/>
            <person name="Davidsen T.M."/>
            <person name="Wayne K.J."/>
            <person name="Tettelin H."/>
            <person name="Glass J.I."/>
            <person name="Rusch D."/>
            <person name="Podicherti R."/>
            <person name="Tsui H.-C.T."/>
            <person name="Winkler M.E."/>
        </authorList>
    </citation>
    <scope>NUCLEOTIDE SEQUENCE</scope>
</reference>
<dbReference type="InterPro" id="IPR027417">
    <property type="entry name" value="P-loop_NTPase"/>
</dbReference>
<evidence type="ECO:0000256" key="7">
    <source>
        <dbReference type="ARBA" id="ARBA00022840"/>
    </source>
</evidence>
<evidence type="ECO:0000256" key="4">
    <source>
        <dbReference type="ARBA" id="ARBA00022679"/>
    </source>
</evidence>
<protein>
    <recommendedName>
        <fullName evidence="3">tRNA dimethylallyltransferase</fullName>
        <ecNumber evidence="3">2.5.1.75</ecNumber>
    </recommendedName>
</protein>
<evidence type="ECO:0000256" key="2">
    <source>
        <dbReference type="ARBA" id="ARBA00005842"/>
    </source>
</evidence>
<evidence type="ECO:0000256" key="9">
    <source>
        <dbReference type="ARBA" id="ARBA00049563"/>
    </source>
</evidence>
<comment type="cofactor">
    <cofactor evidence="1">
        <name>Mg(2+)</name>
        <dbReference type="ChEBI" id="CHEBI:18420"/>
    </cofactor>
</comment>
<accession>A0A381T3E3</accession>
<name>A0A381T3E3_9ZZZZ</name>
<dbReference type="GO" id="GO:0005524">
    <property type="term" value="F:ATP binding"/>
    <property type="evidence" value="ECO:0007669"/>
    <property type="project" value="UniProtKB-KW"/>
</dbReference>
<keyword evidence="5" id="KW-0819">tRNA processing</keyword>
<dbReference type="PANTHER" id="PTHR11088:SF60">
    <property type="entry name" value="TRNA DIMETHYLALLYLTRANSFERASE"/>
    <property type="match status" value="1"/>
</dbReference>
<evidence type="ECO:0000313" key="10">
    <source>
        <dbReference type="EMBL" id="SVA10736.1"/>
    </source>
</evidence>
<organism evidence="10">
    <name type="scientific">marine metagenome</name>
    <dbReference type="NCBI Taxonomy" id="408172"/>
    <lineage>
        <taxon>unclassified sequences</taxon>
        <taxon>metagenomes</taxon>
        <taxon>ecological metagenomes</taxon>
    </lineage>
</organism>
<dbReference type="EMBL" id="UINC01003969">
    <property type="protein sequence ID" value="SVA10736.1"/>
    <property type="molecule type" value="Genomic_DNA"/>
</dbReference>
<evidence type="ECO:0000256" key="5">
    <source>
        <dbReference type="ARBA" id="ARBA00022694"/>
    </source>
</evidence>
<comment type="similarity">
    <text evidence="2">Belongs to the IPP transferase family.</text>
</comment>
<evidence type="ECO:0000256" key="6">
    <source>
        <dbReference type="ARBA" id="ARBA00022741"/>
    </source>
</evidence>
<proteinExistence type="inferred from homology"/>
<dbReference type="NCBIfam" id="TIGR00174">
    <property type="entry name" value="miaA"/>
    <property type="match status" value="1"/>
</dbReference>
<evidence type="ECO:0000256" key="8">
    <source>
        <dbReference type="ARBA" id="ARBA00022842"/>
    </source>
</evidence>
<dbReference type="GO" id="GO:0052381">
    <property type="term" value="F:tRNA dimethylallyltransferase activity"/>
    <property type="evidence" value="ECO:0007669"/>
    <property type="project" value="UniProtKB-EC"/>
</dbReference>
<keyword evidence="8" id="KW-0460">Magnesium</keyword>
<dbReference type="Pfam" id="PF01715">
    <property type="entry name" value="IPPT"/>
    <property type="match status" value="1"/>
</dbReference>